<dbReference type="PRINTS" id="PR00035">
    <property type="entry name" value="HTHGNTR"/>
</dbReference>
<name>A0A7W3DA82_CITFR</name>
<dbReference type="EMBL" id="JABXRI010000002">
    <property type="protein sequence ID" value="MBA8065665.1"/>
    <property type="molecule type" value="Genomic_DNA"/>
</dbReference>
<protein>
    <submittedName>
        <fullName evidence="5">GntR family transcriptional regulator</fullName>
    </submittedName>
</protein>
<dbReference type="GO" id="GO:0045892">
    <property type="term" value="P:negative regulation of DNA-templated transcription"/>
    <property type="evidence" value="ECO:0007669"/>
    <property type="project" value="TreeGrafter"/>
</dbReference>
<dbReference type="SUPFAM" id="SSF64288">
    <property type="entry name" value="Chorismate lyase-like"/>
    <property type="match status" value="1"/>
</dbReference>
<dbReference type="Gene3D" id="1.10.10.10">
    <property type="entry name" value="Winged helix-like DNA-binding domain superfamily/Winged helix DNA-binding domain"/>
    <property type="match status" value="1"/>
</dbReference>
<geneLocation type="plasmid" evidence="5">
    <name>pRHBSTW-00116_2</name>
</geneLocation>
<dbReference type="InterPro" id="IPR036390">
    <property type="entry name" value="WH_DNA-bd_sf"/>
</dbReference>
<evidence type="ECO:0000259" key="4">
    <source>
        <dbReference type="PROSITE" id="PS50949"/>
    </source>
</evidence>
<keyword evidence="3" id="KW-0804">Transcription</keyword>
<comment type="caution">
    <text evidence="5">The sequence shown here is derived from an EMBL/GenBank/DDBJ whole genome shotgun (WGS) entry which is preliminary data.</text>
</comment>
<feature type="domain" description="HTH gntR-type" evidence="4">
    <location>
        <begin position="11"/>
        <end position="79"/>
    </location>
</feature>
<dbReference type="SMART" id="SM00866">
    <property type="entry name" value="UTRA"/>
    <property type="match status" value="1"/>
</dbReference>
<dbReference type="Proteomes" id="UP000591803">
    <property type="component" value="Unassembled WGS sequence"/>
</dbReference>
<evidence type="ECO:0000256" key="1">
    <source>
        <dbReference type="ARBA" id="ARBA00023015"/>
    </source>
</evidence>
<evidence type="ECO:0000256" key="3">
    <source>
        <dbReference type="ARBA" id="ARBA00023163"/>
    </source>
</evidence>
<dbReference type="PANTHER" id="PTHR44846">
    <property type="entry name" value="MANNOSYL-D-GLYCERATE TRANSPORT/METABOLISM SYSTEM REPRESSOR MNGR-RELATED"/>
    <property type="match status" value="1"/>
</dbReference>
<keyword evidence="5" id="KW-0614">Plasmid</keyword>
<gene>
    <name evidence="5" type="ORF">HV077_25580</name>
</gene>
<dbReference type="GO" id="GO:0003700">
    <property type="term" value="F:DNA-binding transcription factor activity"/>
    <property type="evidence" value="ECO:0007669"/>
    <property type="project" value="InterPro"/>
</dbReference>
<dbReference type="CDD" id="cd07377">
    <property type="entry name" value="WHTH_GntR"/>
    <property type="match status" value="1"/>
</dbReference>
<dbReference type="InterPro" id="IPR011663">
    <property type="entry name" value="UTRA"/>
</dbReference>
<dbReference type="Pfam" id="PF07702">
    <property type="entry name" value="UTRA"/>
    <property type="match status" value="1"/>
</dbReference>
<dbReference type="PROSITE" id="PS50949">
    <property type="entry name" value="HTH_GNTR"/>
    <property type="match status" value="1"/>
</dbReference>
<dbReference type="AlphaFoldDB" id="A0A7W3DA82"/>
<dbReference type="FunFam" id="1.10.10.10:FF:000079">
    <property type="entry name" value="GntR family transcriptional regulator"/>
    <property type="match status" value="1"/>
</dbReference>
<dbReference type="InterPro" id="IPR036388">
    <property type="entry name" value="WH-like_DNA-bd_sf"/>
</dbReference>
<reference evidence="5 6" key="1">
    <citation type="submission" date="2020-06" db="EMBL/GenBank/DDBJ databases">
        <title>REHAB project genomes.</title>
        <authorList>
            <person name="Shaw L.P."/>
        </authorList>
    </citation>
    <scope>NUCLEOTIDE SEQUENCE [LARGE SCALE GENOMIC DNA]</scope>
    <source>
        <strain evidence="5 6">RHBSTW-00116</strain>
        <plasmid evidence="5">pRHBSTW-00116_2</plasmid>
    </source>
</reference>
<dbReference type="SUPFAM" id="SSF46785">
    <property type="entry name" value="Winged helix' DNA-binding domain"/>
    <property type="match status" value="1"/>
</dbReference>
<dbReference type="PANTHER" id="PTHR44846:SF1">
    <property type="entry name" value="MANNOSYL-D-GLYCERATE TRANSPORT_METABOLISM SYSTEM REPRESSOR MNGR-RELATED"/>
    <property type="match status" value="1"/>
</dbReference>
<accession>A0A7W3DA82</accession>
<evidence type="ECO:0000256" key="2">
    <source>
        <dbReference type="ARBA" id="ARBA00023125"/>
    </source>
</evidence>
<dbReference type="SMART" id="SM00345">
    <property type="entry name" value="HTH_GNTR"/>
    <property type="match status" value="1"/>
</dbReference>
<dbReference type="Pfam" id="PF00392">
    <property type="entry name" value="GntR"/>
    <property type="match status" value="1"/>
</dbReference>
<organism evidence="5 6">
    <name type="scientific">Citrobacter freundii</name>
    <dbReference type="NCBI Taxonomy" id="546"/>
    <lineage>
        <taxon>Bacteria</taxon>
        <taxon>Pseudomonadati</taxon>
        <taxon>Pseudomonadota</taxon>
        <taxon>Gammaproteobacteria</taxon>
        <taxon>Enterobacterales</taxon>
        <taxon>Enterobacteriaceae</taxon>
        <taxon>Citrobacter</taxon>
        <taxon>Citrobacter freundii complex</taxon>
    </lineage>
</organism>
<evidence type="ECO:0000313" key="6">
    <source>
        <dbReference type="Proteomes" id="UP000591803"/>
    </source>
</evidence>
<dbReference type="InterPro" id="IPR050679">
    <property type="entry name" value="Bact_HTH_transcr_reg"/>
</dbReference>
<dbReference type="Gene3D" id="3.40.1410.10">
    <property type="entry name" value="Chorismate lyase-like"/>
    <property type="match status" value="1"/>
</dbReference>
<keyword evidence="1" id="KW-0805">Transcription regulation</keyword>
<sequence>MVNLPDTSSAKPLYKQLEDALKGAILSGEFQPGQQIPTENDLSASWQVSRVTVRKALDALTRENFLTRVSGKGTFVSGEKFQRSMTGIMSFSELCRSQGRRPGSRTIKSVFEACDEDTRVKLNIPVGEKAVVIERIRYADDVPVSLETVWFPPQFAALLNEDLNSNSLYDTLRDKHGLWFTHSSKTIELVYASFEVAHYLGVANRYPLISIKSEMIDNKGEMSCMSHQLIVGDKLRFTV</sequence>
<proteinExistence type="predicted"/>
<dbReference type="InterPro" id="IPR000524">
    <property type="entry name" value="Tscrpt_reg_HTH_GntR"/>
</dbReference>
<dbReference type="InterPro" id="IPR028978">
    <property type="entry name" value="Chorismate_lyase_/UTRA_dom_sf"/>
</dbReference>
<keyword evidence="2" id="KW-0238">DNA-binding</keyword>
<dbReference type="GO" id="GO:0003677">
    <property type="term" value="F:DNA binding"/>
    <property type="evidence" value="ECO:0007669"/>
    <property type="project" value="UniProtKB-KW"/>
</dbReference>
<evidence type="ECO:0000313" key="5">
    <source>
        <dbReference type="EMBL" id="MBA8065665.1"/>
    </source>
</evidence>